<dbReference type="EMBL" id="NQMQ01000011">
    <property type="protein sequence ID" value="PAJ69996.1"/>
    <property type="molecule type" value="Genomic_DNA"/>
</dbReference>
<dbReference type="SMART" id="SM00796">
    <property type="entry name" value="AHS1"/>
    <property type="match status" value="1"/>
</dbReference>
<sequence>MSVRITPVGTRGLMVDLPDLTTVMNWHAFLKANPLPRQTDVIAAARTVLLTFDSPTATREAAGRLASISPSSAEQRAPRDVEIAVLYDGADTASLAESLHMSVDELIAWHTSTTWVAAFGGFAPGFTYCVPEDPARALSVPRLTSPRTEVPAGAVAVAGEFSAVYPRTSPGGWQLIGTTHTPMWDSAATPPALVAPGDRVHYRAVDALEDATETSHHHLATPPRRPIFSVDDPGMQTLYQDLGRQGNGNLGVTTSGSADRASARTANAAVGNKRNATLLENIGGLTLTALAETVICVTGADADVTVGGRPALLATPTIVPAGAEVVVAPARLGMRTYIAVRGGLIADTELDSAATDMLSGLGPDPIRAGDTIAMSLTRPQSANALLSNPLRVRKEGATTTGTVRVVLGPRDDWFSPAAIEQFLSTTYTVTAESNRVGLRLDSEQGLERARTEELPSEGMVAGSVQIPPSGQPVVFLRDHAVTGGYPVIATVINEDVDIATQLPPGGTIRFELFEEKND</sequence>
<evidence type="ECO:0000313" key="6">
    <source>
        <dbReference type="EMBL" id="PAJ69996.1"/>
    </source>
</evidence>
<evidence type="ECO:0000256" key="3">
    <source>
        <dbReference type="ARBA" id="ARBA00022840"/>
    </source>
</evidence>
<dbReference type="Pfam" id="PF02682">
    <property type="entry name" value="CT_C_D"/>
    <property type="match status" value="1"/>
</dbReference>
<keyword evidence="3" id="KW-0067">ATP-binding</keyword>
<keyword evidence="2 6" id="KW-0378">Hydrolase</keyword>
<evidence type="ECO:0000256" key="2">
    <source>
        <dbReference type="ARBA" id="ARBA00022801"/>
    </source>
</evidence>
<dbReference type="InterPro" id="IPR003778">
    <property type="entry name" value="CT_A_B"/>
</dbReference>
<feature type="domain" description="Carboxyltransferase" evidence="4">
    <location>
        <begin position="3"/>
        <end position="194"/>
    </location>
</feature>
<protein>
    <submittedName>
        <fullName evidence="6">Allophanate hydrolase</fullName>
    </submittedName>
</protein>
<dbReference type="InterPro" id="IPR003833">
    <property type="entry name" value="CT_C_D"/>
</dbReference>
<reference evidence="6 7" key="1">
    <citation type="submission" date="2017-08" db="EMBL/GenBank/DDBJ databases">
        <authorList>
            <person name="de Groot N.N."/>
        </authorList>
    </citation>
    <scope>NUCLEOTIDE SEQUENCE [LARGE SCALE GENOMIC DNA]</scope>
    <source>
        <strain evidence="6 7">NBT06-6</strain>
    </source>
</reference>
<dbReference type="Gene3D" id="2.40.100.10">
    <property type="entry name" value="Cyclophilin-like"/>
    <property type="match status" value="2"/>
</dbReference>
<evidence type="ECO:0000256" key="1">
    <source>
        <dbReference type="ARBA" id="ARBA00022741"/>
    </source>
</evidence>
<proteinExistence type="predicted"/>
<dbReference type="SMART" id="SM00797">
    <property type="entry name" value="AHS2"/>
    <property type="match status" value="1"/>
</dbReference>
<gene>
    <name evidence="6" type="ORF">CIG21_06075</name>
</gene>
<evidence type="ECO:0000313" key="7">
    <source>
        <dbReference type="Proteomes" id="UP000215771"/>
    </source>
</evidence>
<dbReference type="InterPro" id="IPR029000">
    <property type="entry name" value="Cyclophilin-like_dom_sf"/>
</dbReference>
<evidence type="ECO:0000259" key="5">
    <source>
        <dbReference type="SMART" id="SM00797"/>
    </source>
</evidence>
<feature type="domain" description="Carboxyltransferase" evidence="5">
    <location>
        <begin position="249"/>
        <end position="517"/>
    </location>
</feature>
<dbReference type="PANTHER" id="PTHR43309:SF3">
    <property type="entry name" value="5-OXOPROLINASE SUBUNIT C"/>
    <property type="match status" value="1"/>
</dbReference>
<organism evidence="6 7">
    <name type="scientific">Corynebacterium hadale</name>
    <dbReference type="NCBI Taxonomy" id="2026255"/>
    <lineage>
        <taxon>Bacteria</taxon>
        <taxon>Bacillati</taxon>
        <taxon>Actinomycetota</taxon>
        <taxon>Actinomycetes</taxon>
        <taxon>Mycobacteriales</taxon>
        <taxon>Corynebacteriaceae</taxon>
        <taxon>Corynebacterium</taxon>
    </lineage>
</organism>
<dbReference type="RefSeq" id="WP_095276958.1">
    <property type="nucleotide sequence ID" value="NZ_CP047655.1"/>
</dbReference>
<dbReference type="GO" id="GO:0005524">
    <property type="term" value="F:ATP binding"/>
    <property type="evidence" value="ECO:0007669"/>
    <property type="project" value="UniProtKB-KW"/>
</dbReference>
<dbReference type="InterPro" id="IPR052708">
    <property type="entry name" value="PxpC"/>
</dbReference>
<comment type="caution">
    <text evidence="6">The sequence shown here is derived from an EMBL/GenBank/DDBJ whole genome shotgun (WGS) entry which is preliminary data.</text>
</comment>
<name>A0A269PD71_9CORY</name>
<dbReference type="SUPFAM" id="SSF160467">
    <property type="entry name" value="PH0987 N-terminal domain-like"/>
    <property type="match status" value="1"/>
</dbReference>
<keyword evidence="1" id="KW-0547">Nucleotide-binding</keyword>
<accession>A0A269PD71</accession>
<dbReference type="SUPFAM" id="SSF50891">
    <property type="entry name" value="Cyclophilin-like"/>
    <property type="match status" value="2"/>
</dbReference>
<dbReference type="GO" id="GO:0016787">
    <property type="term" value="F:hydrolase activity"/>
    <property type="evidence" value="ECO:0007669"/>
    <property type="project" value="UniProtKB-KW"/>
</dbReference>
<evidence type="ECO:0000259" key="4">
    <source>
        <dbReference type="SMART" id="SM00796"/>
    </source>
</evidence>
<dbReference type="Proteomes" id="UP000215771">
    <property type="component" value="Unassembled WGS sequence"/>
</dbReference>
<dbReference type="PANTHER" id="PTHR43309">
    <property type="entry name" value="5-OXOPROLINASE SUBUNIT C"/>
    <property type="match status" value="1"/>
</dbReference>
<dbReference type="Gene3D" id="3.30.1360.40">
    <property type="match status" value="1"/>
</dbReference>
<dbReference type="AlphaFoldDB" id="A0A269PD71"/>
<dbReference type="Pfam" id="PF02626">
    <property type="entry name" value="CT_A_B"/>
    <property type="match status" value="1"/>
</dbReference>